<dbReference type="GO" id="GO:0006772">
    <property type="term" value="P:thiamine metabolic process"/>
    <property type="evidence" value="ECO:0007669"/>
    <property type="project" value="TreeGrafter"/>
</dbReference>
<dbReference type="InterPro" id="IPR029001">
    <property type="entry name" value="ITPase-like_fam"/>
</dbReference>
<dbReference type="InterPro" id="IPR050299">
    <property type="entry name" value="YjjX_NTPase"/>
</dbReference>
<comment type="cofactor">
    <cofactor evidence="2">
        <name>Mg(2+)</name>
        <dbReference type="ChEBI" id="CHEBI:18420"/>
    </cofactor>
</comment>
<dbReference type="RefSeq" id="XP_004357189.1">
    <property type="nucleotide sequence ID" value="XM_004357133.1"/>
</dbReference>
<dbReference type="Pfam" id="PF01931">
    <property type="entry name" value="NTPase_I-T"/>
    <property type="match status" value="1"/>
</dbReference>
<dbReference type="GO" id="GO:0103023">
    <property type="term" value="F:ITPase activity"/>
    <property type="evidence" value="ECO:0007669"/>
    <property type="project" value="UniProtKB-EC"/>
</dbReference>
<keyword evidence="14" id="KW-1185">Reference proteome</keyword>
<dbReference type="GO" id="GO:0046872">
    <property type="term" value="F:metal ion binding"/>
    <property type="evidence" value="ECO:0007669"/>
    <property type="project" value="UniProtKB-KW"/>
</dbReference>
<dbReference type="GO" id="GO:0000166">
    <property type="term" value="F:nucleotide binding"/>
    <property type="evidence" value="ECO:0007669"/>
    <property type="project" value="UniProtKB-KW"/>
</dbReference>
<dbReference type="SUPFAM" id="SSF52972">
    <property type="entry name" value="ITPase-like"/>
    <property type="match status" value="1"/>
</dbReference>
<dbReference type="GeneID" id="14926075"/>
<dbReference type="AlphaFoldDB" id="L8HHH2"/>
<comment type="catalytic activity">
    <reaction evidence="10">
        <text>ITP + H2O = IDP + phosphate + H(+)</text>
        <dbReference type="Rhea" id="RHEA:28330"/>
        <dbReference type="ChEBI" id="CHEBI:15377"/>
        <dbReference type="ChEBI" id="CHEBI:15378"/>
        <dbReference type="ChEBI" id="CHEBI:43474"/>
        <dbReference type="ChEBI" id="CHEBI:58280"/>
        <dbReference type="ChEBI" id="CHEBI:61402"/>
        <dbReference type="EC" id="3.6.1.73"/>
    </reaction>
</comment>
<feature type="domain" description="Non-canonical purine NTP phosphatase/PRRC1" evidence="12">
    <location>
        <begin position="14"/>
        <end position="164"/>
    </location>
</feature>
<dbReference type="KEGG" id="acan:ACA1_110480"/>
<dbReference type="Gene3D" id="3.90.950.10">
    <property type="match status" value="1"/>
</dbReference>
<comment type="catalytic activity">
    <reaction evidence="11">
        <text>XTP + H2O = XDP + phosphate + H(+)</text>
        <dbReference type="Rhea" id="RHEA:28406"/>
        <dbReference type="ChEBI" id="CHEBI:15377"/>
        <dbReference type="ChEBI" id="CHEBI:15378"/>
        <dbReference type="ChEBI" id="CHEBI:43474"/>
        <dbReference type="ChEBI" id="CHEBI:59884"/>
        <dbReference type="ChEBI" id="CHEBI:61314"/>
        <dbReference type="EC" id="3.6.1.73"/>
    </reaction>
</comment>
<evidence type="ECO:0000256" key="10">
    <source>
        <dbReference type="ARBA" id="ARBA00048174"/>
    </source>
</evidence>
<name>L8HHH2_ACACF</name>
<keyword evidence="6" id="KW-0460">Magnesium</keyword>
<evidence type="ECO:0000256" key="4">
    <source>
        <dbReference type="ARBA" id="ARBA00022741"/>
    </source>
</evidence>
<keyword evidence="3" id="KW-0479">Metal-binding</keyword>
<accession>L8HHH2</accession>
<evidence type="ECO:0000256" key="8">
    <source>
        <dbReference type="ARBA" id="ARBA00023211"/>
    </source>
</evidence>
<comment type="cofactor">
    <cofactor evidence="1">
        <name>Mn(2+)</name>
        <dbReference type="ChEBI" id="CHEBI:29035"/>
    </cofactor>
</comment>
<evidence type="ECO:0000313" key="14">
    <source>
        <dbReference type="Proteomes" id="UP000011083"/>
    </source>
</evidence>
<dbReference type="PANTHER" id="PTHR34699">
    <property type="match status" value="1"/>
</dbReference>
<dbReference type="PANTHER" id="PTHR34699:SF2">
    <property type="entry name" value="NON-CANONICAL PURINE NTP PHOSPHATASE_PRRC1 DOMAIN-CONTAINING PROTEIN"/>
    <property type="match status" value="1"/>
</dbReference>
<dbReference type="Proteomes" id="UP000011083">
    <property type="component" value="Unassembled WGS sequence"/>
</dbReference>
<proteinExistence type="predicted"/>
<evidence type="ECO:0000256" key="2">
    <source>
        <dbReference type="ARBA" id="ARBA00001946"/>
    </source>
</evidence>
<protein>
    <recommendedName>
        <fullName evidence="9">inosine/xanthosine triphosphatase</fullName>
        <ecNumber evidence="9">3.6.1.73</ecNumber>
    </recommendedName>
</protein>
<dbReference type="InterPro" id="IPR026533">
    <property type="entry name" value="NTPase/PRRC1"/>
</dbReference>
<dbReference type="STRING" id="1257118.L8HHH2"/>
<gene>
    <name evidence="13" type="ORF">ACA1_110480</name>
</gene>
<keyword evidence="8" id="KW-0464">Manganese</keyword>
<evidence type="ECO:0000313" key="13">
    <source>
        <dbReference type="EMBL" id="ELR25034.1"/>
    </source>
</evidence>
<dbReference type="EC" id="3.6.1.73" evidence="9"/>
<evidence type="ECO:0000256" key="6">
    <source>
        <dbReference type="ARBA" id="ARBA00022842"/>
    </source>
</evidence>
<keyword evidence="5" id="KW-0378">Hydrolase</keyword>
<dbReference type="VEuPathDB" id="AmoebaDB:ACA1_110480"/>
<evidence type="ECO:0000256" key="9">
    <source>
        <dbReference type="ARBA" id="ARBA00038901"/>
    </source>
</evidence>
<evidence type="ECO:0000256" key="5">
    <source>
        <dbReference type="ARBA" id="ARBA00022801"/>
    </source>
</evidence>
<evidence type="ECO:0000259" key="12">
    <source>
        <dbReference type="Pfam" id="PF01931"/>
    </source>
</evidence>
<keyword evidence="7" id="KW-0546">Nucleotide metabolism</keyword>
<sequence>MGRMLLDQIKVVIGTTNPAKRAAVATVLDKLFPSGSQLLAVSVPSGVSAQPFDVHETRRHDQHRLAGVGLEGGLELIGERYFECGWICVADREGRLGWGSSARFELSAKLVAMLKEGKELADVIDEVSGKSDVRSNEGAMGIVTNLSRAEAYSHGVWFAFAPFISPLKYWE</sequence>
<dbReference type="GO" id="GO:0009117">
    <property type="term" value="P:nucleotide metabolic process"/>
    <property type="evidence" value="ECO:0007669"/>
    <property type="project" value="UniProtKB-KW"/>
</dbReference>
<evidence type="ECO:0000256" key="3">
    <source>
        <dbReference type="ARBA" id="ARBA00022723"/>
    </source>
</evidence>
<dbReference type="OrthoDB" id="300709at2759"/>
<keyword evidence="4" id="KW-0547">Nucleotide-binding</keyword>
<dbReference type="EMBL" id="KB007806">
    <property type="protein sequence ID" value="ELR25034.1"/>
    <property type="molecule type" value="Genomic_DNA"/>
</dbReference>
<evidence type="ECO:0000256" key="1">
    <source>
        <dbReference type="ARBA" id="ARBA00001936"/>
    </source>
</evidence>
<evidence type="ECO:0000256" key="7">
    <source>
        <dbReference type="ARBA" id="ARBA00023080"/>
    </source>
</evidence>
<organism evidence="13 14">
    <name type="scientific">Acanthamoeba castellanii (strain ATCC 30010 / Neff)</name>
    <dbReference type="NCBI Taxonomy" id="1257118"/>
    <lineage>
        <taxon>Eukaryota</taxon>
        <taxon>Amoebozoa</taxon>
        <taxon>Discosea</taxon>
        <taxon>Longamoebia</taxon>
        <taxon>Centramoebida</taxon>
        <taxon>Acanthamoebidae</taxon>
        <taxon>Acanthamoeba</taxon>
    </lineage>
</organism>
<reference evidence="13 14" key="1">
    <citation type="journal article" date="2013" name="Genome Biol.">
        <title>Genome of Acanthamoeba castellanii highlights extensive lateral gene transfer and early evolution of tyrosine kinase signaling.</title>
        <authorList>
            <person name="Clarke M."/>
            <person name="Lohan A.J."/>
            <person name="Liu B."/>
            <person name="Lagkouvardos I."/>
            <person name="Roy S."/>
            <person name="Zafar N."/>
            <person name="Bertelli C."/>
            <person name="Schilde C."/>
            <person name="Kianianmomeni A."/>
            <person name="Burglin T.R."/>
            <person name="Frech C."/>
            <person name="Turcotte B."/>
            <person name="Kopec K.O."/>
            <person name="Synnott J.M."/>
            <person name="Choo C."/>
            <person name="Paponov I."/>
            <person name="Finkler A."/>
            <person name="Soon Heng Tan C."/>
            <person name="Hutchins A.P."/>
            <person name="Weinmeier T."/>
            <person name="Rattei T."/>
            <person name="Chu J.S."/>
            <person name="Gimenez G."/>
            <person name="Irimia M."/>
            <person name="Rigden D.J."/>
            <person name="Fitzpatrick D.A."/>
            <person name="Lorenzo-Morales J."/>
            <person name="Bateman A."/>
            <person name="Chiu C.H."/>
            <person name="Tang P."/>
            <person name="Hegemann P."/>
            <person name="Fromm H."/>
            <person name="Raoult D."/>
            <person name="Greub G."/>
            <person name="Miranda-Saavedra D."/>
            <person name="Chen N."/>
            <person name="Nash P."/>
            <person name="Ginger M.L."/>
            <person name="Horn M."/>
            <person name="Schaap P."/>
            <person name="Caler L."/>
            <person name="Loftus B."/>
        </authorList>
    </citation>
    <scope>NUCLEOTIDE SEQUENCE [LARGE SCALE GENOMIC DNA]</scope>
    <source>
        <strain evidence="13 14">Neff</strain>
    </source>
</reference>
<evidence type="ECO:0000256" key="11">
    <source>
        <dbReference type="ARBA" id="ARBA00048781"/>
    </source>
</evidence>